<sequence>MLPQVFKNWVDSQYKNPRGPVGKYIGEKMVRQHRIEVEWTINQLHMHPNATVLELGCGAGDALATILQQREDVTVIGLDRSKTVLASAEKRNATSIRTGRAHLMQGDVHQLKIDDTSIDHVFSVHTLYFWQDVATVLSEIERVLKPNGTFVITYCDGKGDMQWNGITDLINEQFIPEATKLGFQEVSVRCGPDSRDYRTVAINGRKSG</sequence>
<keyword evidence="3" id="KW-0489">Methyltransferase</keyword>
<dbReference type="InterPro" id="IPR025714">
    <property type="entry name" value="Methyltranfer_dom"/>
</dbReference>
<evidence type="ECO:0000256" key="1">
    <source>
        <dbReference type="ARBA" id="ARBA00022679"/>
    </source>
</evidence>
<evidence type="ECO:0000313" key="4">
    <source>
        <dbReference type="Proteomes" id="UP001596439"/>
    </source>
</evidence>
<keyword evidence="4" id="KW-1185">Reference proteome</keyword>
<dbReference type="GO" id="GO:0032259">
    <property type="term" value="P:methylation"/>
    <property type="evidence" value="ECO:0007669"/>
    <property type="project" value="UniProtKB-KW"/>
</dbReference>
<dbReference type="RefSeq" id="WP_214786324.1">
    <property type="nucleotide sequence ID" value="NZ_JANIEL010000084.1"/>
</dbReference>
<dbReference type="InterPro" id="IPR050447">
    <property type="entry name" value="Erg6_SMT_methyltransf"/>
</dbReference>
<keyword evidence="1 3" id="KW-0808">Transferase</keyword>
<dbReference type="CDD" id="cd02440">
    <property type="entry name" value="AdoMet_MTases"/>
    <property type="match status" value="1"/>
</dbReference>
<evidence type="ECO:0000259" key="2">
    <source>
        <dbReference type="Pfam" id="PF13847"/>
    </source>
</evidence>
<dbReference type="Gene3D" id="3.40.50.150">
    <property type="entry name" value="Vaccinia Virus protein VP39"/>
    <property type="match status" value="1"/>
</dbReference>
<dbReference type="PANTHER" id="PTHR44068:SF1">
    <property type="entry name" value="HYPOTHETICAL LOC100005854"/>
    <property type="match status" value="1"/>
</dbReference>
<reference evidence="4" key="1">
    <citation type="journal article" date="2019" name="Int. J. Syst. Evol. Microbiol.">
        <title>The Global Catalogue of Microorganisms (GCM) 10K type strain sequencing project: providing services to taxonomists for standard genome sequencing and annotation.</title>
        <authorList>
            <consortium name="The Broad Institute Genomics Platform"/>
            <consortium name="The Broad Institute Genome Sequencing Center for Infectious Disease"/>
            <person name="Wu L."/>
            <person name="Ma J."/>
        </authorList>
    </citation>
    <scope>NUCLEOTIDE SEQUENCE [LARGE SCALE GENOMIC DNA]</scope>
    <source>
        <strain evidence="4">CCUG 55590</strain>
    </source>
</reference>
<protein>
    <submittedName>
        <fullName evidence="3">Class I SAM-dependent methyltransferase</fullName>
        <ecNumber evidence="3">2.1.1.-</ecNumber>
    </submittedName>
</protein>
<name>A0ABW2PMD4_9BACL</name>
<dbReference type="Pfam" id="PF13847">
    <property type="entry name" value="Methyltransf_31"/>
    <property type="match status" value="1"/>
</dbReference>
<evidence type="ECO:0000313" key="3">
    <source>
        <dbReference type="EMBL" id="MFC7388800.1"/>
    </source>
</evidence>
<dbReference type="EC" id="2.1.1.-" evidence="3"/>
<dbReference type="Proteomes" id="UP001596439">
    <property type="component" value="Unassembled WGS sequence"/>
</dbReference>
<feature type="domain" description="Methyltransferase" evidence="2">
    <location>
        <begin position="47"/>
        <end position="160"/>
    </location>
</feature>
<dbReference type="SUPFAM" id="SSF53335">
    <property type="entry name" value="S-adenosyl-L-methionine-dependent methyltransferases"/>
    <property type="match status" value="1"/>
</dbReference>
<dbReference type="InterPro" id="IPR029063">
    <property type="entry name" value="SAM-dependent_MTases_sf"/>
</dbReference>
<organism evidence="3 4">
    <name type="scientific">Exiguobacterium aestuarii</name>
    <dbReference type="NCBI Taxonomy" id="273527"/>
    <lineage>
        <taxon>Bacteria</taxon>
        <taxon>Bacillati</taxon>
        <taxon>Bacillota</taxon>
        <taxon>Bacilli</taxon>
        <taxon>Bacillales</taxon>
        <taxon>Bacillales Family XII. Incertae Sedis</taxon>
        <taxon>Exiguobacterium</taxon>
    </lineage>
</organism>
<gene>
    <name evidence="3" type="ORF">ACFQO8_01515</name>
</gene>
<dbReference type="EMBL" id="JBHTCE010000001">
    <property type="protein sequence ID" value="MFC7388800.1"/>
    <property type="molecule type" value="Genomic_DNA"/>
</dbReference>
<proteinExistence type="predicted"/>
<accession>A0ABW2PMD4</accession>
<comment type="caution">
    <text evidence="3">The sequence shown here is derived from an EMBL/GenBank/DDBJ whole genome shotgun (WGS) entry which is preliminary data.</text>
</comment>
<dbReference type="PANTHER" id="PTHR44068">
    <property type="entry name" value="ZGC:194242"/>
    <property type="match status" value="1"/>
</dbReference>
<dbReference type="GO" id="GO:0008168">
    <property type="term" value="F:methyltransferase activity"/>
    <property type="evidence" value="ECO:0007669"/>
    <property type="project" value="UniProtKB-KW"/>
</dbReference>